<dbReference type="Pfam" id="PF00005">
    <property type="entry name" value="ABC_tran"/>
    <property type="match status" value="1"/>
</dbReference>
<dbReference type="InterPro" id="IPR003593">
    <property type="entry name" value="AAA+_ATPase"/>
</dbReference>
<sequence>MCVLPCCEQRSQSATFSANADRRGGGVVAAVVAEGLVRRYGTVHALSGLDLVVPAGTVCAVLGPNGAGKTTAIRVLATLTVPDAGRAAVLGHDVVRAPGLVRRSIGLAGQHAAVDDDLTGRENLRILGRMHHLGRRGAARRADELLERFDLADAADRLVKTWSGGMRRRLDLVASVVVAPPVLFLDEPTTGLDPRSRTAIWATVRDLVARGTTVLLTTQYLEEADRLADDVVVVDGGRAVATGSPDALKAAIGIRVEVVVEAGADLPAAASVLASWTDASPEVDEDGLRVGAVVVGSPVPLPEVVRRLDAAGVTALDVGVRRPTLDDVFLRLTGDPRTTGGRAA</sequence>
<evidence type="ECO:0000256" key="6">
    <source>
        <dbReference type="ARBA" id="ARBA00022967"/>
    </source>
</evidence>
<comment type="subcellular location">
    <subcellularLocation>
        <location evidence="1">Cell membrane</location>
        <topology evidence="1">Peripheral membrane protein</topology>
    </subcellularLocation>
</comment>
<reference evidence="11" key="1">
    <citation type="submission" date="2021-04" db="EMBL/GenBank/DDBJ databases">
        <title>Pseudonocardia sp. nov., isolated from sandy soil of mangrove forest.</title>
        <authorList>
            <person name="Zan Z."/>
            <person name="Huang R."/>
            <person name="Liu W."/>
        </authorList>
    </citation>
    <scope>NUCLEOTIDE SEQUENCE</scope>
    <source>
        <strain evidence="11">S2-4</strain>
    </source>
</reference>
<evidence type="ECO:0000313" key="12">
    <source>
        <dbReference type="Proteomes" id="UP001165283"/>
    </source>
</evidence>
<evidence type="ECO:0000256" key="5">
    <source>
        <dbReference type="ARBA" id="ARBA00022840"/>
    </source>
</evidence>
<evidence type="ECO:0000256" key="8">
    <source>
        <dbReference type="ARBA" id="ARBA00023251"/>
    </source>
</evidence>
<dbReference type="Gene3D" id="3.40.50.300">
    <property type="entry name" value="P-loop containing nucleotide triphosphate hydrolases"/>
    <property type="match status" value="1"/>
</dbReference>
<protein>
    <submittedName>
        <fullName evidence="11">ATP-binding cassette domain-containing protein</fullName>
    </submittedName>
</protein>
<dbReference type="EMBL" id="JAGSOV010000035">
    <property type="protein sequence ID" value="MCO1656668.1"/>
    <property type="molecule type" value="Genomic_DNA"/>
</dbReference>
<evidence type="ECO:0000259" key="10">
    <source>
        <dbReference type="PROSITE" id="PS50893"/>
    </source>
</evidence>
<evidence type="ECO:0000256" key="1">
    <source>
        <dbReference type="ARBA" id="ARBA00004202"/>
    </source>
</evidence>
<evidence type="ECO:0000256" key="2">
    <source>
        <dbReference type="ARBA" id="ARBA00022448"/>
    </source>
</evidence>
<dbReference type="SUPFAM" id="SSF52540">
    <property type="entry name" value="P-loop containing nucleoside triphosphate hydrolases"/>
    <property type="match status" value="1"/>
</dbReference>
<keyword evidence="8" id="KW-0046">Antibiotic resistance</keyword>
<keyword evidence="3" id="KW-1003">Cell membrane</keyword>
<dbReference type="InterPro" id="IPR005894">
    <property type="entry name" value="DrrA"/>
</dbReference>
<dbReference type="PANTHER" id="PTHR42711">
    <property type="entry name" value="ABC TRANSPORTER ATP-BINDING PROTEIN"/>
    <property type="match status" value="1"/>
</dbReference>
<keyword evidence="12" id="KW-1185">Reference proteome</keyword>
<feature type="domain" description="ABC transporter" evidence="10">
    <location>
        <begin position="31"/>
        <end position="261"/>
    </location>
</feature>
<dbReference type="GO" id="GO:0004497">
    <property type="term" value="F:monooxygenase activity"/>
    <property type="evidence" value="ECO:0007669"/>
    <property type="project" value="UniProtKB-KW"/>
</dbReference>
<keyword evidence="11" id="KW-0503">Monooxygenase</keyword>
<dbReference type="PANTHER" id="PTHR42711:SF19">
    <property type="entry name" value="DOXORUBICIN RESISTANCE ATP-BINDING PROTEIN DRRA"/>
    <property type="match status" value="1"/>
</dbReference>
<gene>
    <name evidence="11" type="ORF">KDL28_16540</name>
</gene>
<evidence type="ECO:0000256" key="7">
    <source>
        <dbReference type="ARBA" id="ARBA00023136"/>
    </source>
</evidence>
<evidence type="ECO:0000256" key="9">
    <source>
        <dbReference type="ARBA" id="ARBA00049985"/>
    </source>
</evidence>
<keyword evidence="11" id="KW-0560">Oxidoreductase</keyword>
<dbReference type="PROSITE" id="PS50893">
    <property type="entry name" value="ABC_TRANSPORTER_2"/>
    <property type="match status" value="1"/>
</dbReference>
<dbReference type="GO" id="GO:0005524">
    <property type="term" value="F:ATP binding"/>
    <property type="evidence" value="ECO:0007669"/>
    <property type="project" value="UniProtKB-KW"/>
</dbReference>
<organism evidence="11 12">
    <name type="scientific">Pseudonocardia humida</name>
    <dbReference type="NCBI Taxonomy" id="2800819"/>
    <lineage>
        <taxon>Bacteria</taxon>
        <taxon>Bacillati</taxon>
        <taxon>Actinomycetota</taxon>
        <taxon>Actinomycetes</taxon>
        <taxon>Pseudonocardiales</taxon>
        <taxon>Pseudonocardiaceae</taxon>
        <taxon>Pseudonocardia</taxon>
    </lineage>
</organism>
<evidence type="ECO:0000256" key="4">
    <source>
        <dbReference type="ARBA" id="ARBA00022741"/>
    </source>
</evidence>
<dbReference type="NCBIfam" id="TIGR01188">
    <property type="entry name" value="drrA"/>
    <property type="match status" value="1"/>
</dbReference>
<keyword evidence="7" id="KW-0472">Membrane</keyword>
<dbReference type="InterPro" id="IPR027417">
    <property type="entry name" value="P-loop_NTPase"/>
</dbReference>
<dbReference type="InterPro" id="IPR050763">
    <property type="entry name" value="ABC_transporter_ATP-binding"/>
</dbReference>
<comment type="similarity">
    <text evidence="9">Belongs to the ABC transporter superfamily. Drug exporter-1 (DrugE1) (TC 3.A.1.105) family.</text>
</comment>
<keyword evidence="6" id="KW-1278">Translocase</keyword>
<keyword evidence="2" id="KW-0813">Transport</keyword>
<dbReference type="Proteomes" id="UP001165283">
    <property type="component" value="Unassembled WGS sequence"/>
</dbReference>
<proteinExistence type="inferred from homology"/>
<keyword evidence="5 11" id="KW-0067">ATP-binding</keyword>
<evidence type="ECO:0000313" key="11">
    <source>
        <dbReference type="EMBL" id="MCO1656668.1"/>
    </source>
</evidence>
<dbReference type="InterPro" id="IPR003439">
    <property type="entry name" value="ABC_transporter-like_ATP-bd"/>
</dbReference>
<evidence type="ECO:0000256" key="3">
    <source>
        <dbReference type="ARBA" id="ARBA00022475"/>
    </source>
</evidence>
<name>A0ABT1A0Z0_9PSEU</name>
<accession>A0ABT1A0Z0</accession>
<comment type="caution">
    <text evidence="11">The sequence shown here is derived from an EMBL/GenBank/DDBJ whole genome shotgun (WGS) entry which is preliminary data.</text>
</comment>
<dbReference type="SMART" id="SM00382">
    <property type="entry name" value="AAA"/>
    <property type="match status" value="1"/>
</dbReference>
<keyword evidence="4" id="KW-0547">Nucleotide-binding</keyword>